<gene>
    <name evidence="1" type="ORF">Tci_064414</name>
</gene>
<reference evidence="1" key="1">
    <citation type="journal article" date="2019" name="Sci. Rep.">
        <title>Draft genome of Tanacetum cinerariifolium, the natural source of mosquito coil.</title>
        <authorList>
            <person name="Yamashiro T."/>
            <person name="Shiraishi A."/>
            <person name="Satake H."/>
            <person name="Nakayama K."/>
        </authorList>
    </citation>
    <scope>NUCLEOTIDE SEQUENCE</scope>
</reference>
<sequence>MRMVLESQGETFTAIVLQVEYDAVFIDEWSDSNLRGIIQMLHCFSLVSGFKINLQKSNLLGVGVASNLDTEAAGSIGCSVMKAPFKYLGVMVGGKMSKINAWDDMVGKIKSRLSKWKINTLSIGGRLTLLKSVLGSTPIFSMSLYKVPKTMLHVMESLRRDFFNGVQGDDRKISWVKWSKVLASKKYGVLGVSSFYALNRAVLFRWVHAWFLYPDPFFLSLFELDVYYSGRFCLKHQDARDLVDEVLLPKENVSTRCIKSIPIKVNVFAWKLYLDRLPT</sequence>
<dbReference type="PANTHER" id="PTHR33116">
    <property type="entry name" value="REVERSE TRANSCRIPTASE ZINC-BINDING DOMAIN-CONTAINING PROTEIN-RELATED-RELATED"/>
    <property type="match status" value="1"/>
</dbReference>
<feature type="non-terminal residue" evidence="1">
    <location>
        <position position="279"/>
    </location>
</feature>
<organism evidence="1">
    <name type="scientific">Tanacetum cinerariifolium</name>
    <name type="common">Dalmatian daisy</name>
    <name type="synonym">Chrysanthemum cinerariifolium</name>
    <dbReference type="NCBI Taxonomy" id="118510"/>
    <lineage>
        <taxon>Eukaryota</taxon>
        <taxon>Viridiplantae</taxon>
        <taxon>Streptophyta</taxon>
        <taxon>Embryophyta</taxon>
        <taxon>Tracheophyta</taxon>
        <taxon>Spermatophyta</taxon>
        <taxon>Magnoliopsida</taxon>
        <taxon>eudicotyledons</taxon>
        <taxon>Gunneridae</taxon>
        <taxon>Pentapetalae</taxon>
        <taxon>asterids</taxon>
        <taxon>campanulids</taxon>
        <taxon>Asterales</taxon>
        <taxon>Asteraceae</taxon>
        <taxon>Asteroideae</taxon>
        <taxon>Anthemideae</taxon>
        <taxon>Anthemidinae</taxon>
        <taxon>Tanacetum</taxon>
    </lineage>
</organism>
<keyword evidence="1" id="KW-0695">RNA-directed DNA polymerase</keyword>
<comment type="caution">
    <text evidence="1">The sequence shown here is derived from an EMBL/GenBank/DDBJ whole genome shotgun (WGS) entry which is preliminary data.</text>
</comment>
<name>A0A6L2P2C4_TANCI</name>
<protein>
    <submittedName>
        <fullName evidence="1">RNA-directed DNA polymerase, eukaryota</fullName>
    </submittedName>
</protein>
<keyword evidence="1" id="KW-0808">Transferase</keyword>
<dbReference type="EMBL" id="BKCJ010010629">
    <property type="protein sequence ID" value="GEU92436.1"/>
    <property type="molecule type" value="Genomic_DNA"/>
</dbReference>
<keyword evidence="1" id="KW-0548">Nucleotidyltransferase</keyword>
<proteinExistence type="predicted"/>
<evidence type="ECO:0000313" key="1">
    <source>
        <dbReference type="EMBL" id="GEU92436.1"/>
    </source>
</evidence>
<accession>A0A6L2P2C4</accession>
<dbReference type="GO" id="GO:0003964">
    <property type="term" value="F:RNA-directed DNA polymerase activity"/>
    <property type="evidence" value="ECO:0007669"/>
    <property type="project" value="UniProtKB-KW"/>
</dbReference>
<dbReference type="AlphaFoldDB" id="A0A6L2P2C4"/>
<dbReference type="PANTHER" id="PTHR33116:SF79">
    <property type="entry name" value="REVERSE TRANSCRIPTASE DOMAIN, ZINC FINGER, CCHC-TYPE-RELATED"/>
    <property type="match status" value="1"/>
</dbReference>